<name>A0ABS0QLW0_9STAP</name>
<comment type="similarity">
    <text evidence="1 10">Belongs to the ribonucleoside diphosphate reductase large chain family.</text>
</comment>
<keyword evidence="4" id="KW-0547">Nucleotide-binding</keyword>
<evidence type="ECO:0000313" key="12">
    <source>
        <dbReference type="EMBL" id="MBH9580099.1"/>
    </source>
</evidence>
<evidence type="ECO:0000256" key="2">
    <source>
        <dbReference type="ARBA" id="ARBA00012274"/>
    </source>
</evidence>
<evidence type="ECO:0000256" key="10">
    <source>
        <dbReference type="RuleBase" id="RU003410"/>
    </source>
</evidence>
<comment type="caution">
    <text evidence="12">The sequence shown here is derived from an EMBL/GenBank/DDBJ whole genome shotgun (WGS) entry which is preliminary data.</text>
</comment>
<evidence type="ECO:0000256" key="8">
    <source>
        <dbReference type="ARBA" id="ARBA00023157"/>
    </source>
</evidence>
<evidence type="ECO:0000313" key="13">
    <source>
        <dbReference type="Proteomes" id="UP000597038"/>
    </source>
</evidence>
<proteinExistence type="inferred from homology"/>
<evidence type="ECO:0000256" key="9">
    <source>
        <dbReference type="ARBA" id="ARBA00047754"/>
    </source>
</evidence>
<sequence>MSKPKSHIELNNEVMEYDENGNPTINVEKDAEAVKAYFIDHVNVNMRWFHNLKEKVDYLVDNDYWDSELISQYTFDEIKTVFKRAYSFKFRFPSYMSAFKFYNNYAMKSNDKKSYLERYEDRVSIVALFFGNGDFESALRFVELMMSQKYQPATPTFLNAGKARRGAFISCFLLECGDSLNDINQMNSTARQLSKIGGGVSINLTKTRAKGESLKGYEGVTSGVVPIMKNLDQSFRHINQMGQRQGSASTYLNVFHADIYDFLATKKISADDDVRTPTLNIGVVIPDKMIELARNNEPMYLFYPKNFYDVIGEHLDEVNLTERYDEFITNPELRLKKIDPRGLLERIAITQIESGYPYIMFYDNVNNENQLSNISNIKFSNLCSEILQPSIVSKFGDYGDDNDKIGLDISCNLGSINIANTMESGDIENTVSLSIDALNRVSNTSDVKNAPGVKKANDLMRSVGLGAMNLHGYLANNSISYESKEAIEFVDHFFSSVRFYALKRSMETAKKTGLTFMDFENSGYSDGTFFDDYVENKLPRKFTSEKVSALFNGIKLPTKSDWRQLQKDVEKYGLYNSLTLAIAPTGSISYVQSATASVMPIMEKLEVRTYGNSKTFYPMPNLDNRNWFFYKEAYSMDMMKVIDLIATIQKHVDQGISFTVFVTDAVTTRDLTRIQLYAHYKGIKTLYYVRQKDTSNEECVSCAV</sequence>
<evidence type="ECO:0000256" key="1">
    <source>
        <dbReference type="ARBA" id="ARBA00010406"/>
    </source>
</evidence>
<comment type="function">
    <text evidence="10">Provides the precursors necessary for DNA synthesis. Catalyzes the biosynthesis of deoxyribonucleotides from the corresponding ribonucleotides.</text>
</comment>
<dbReference type="InterPro" id="IPR013509">
    <property type="entry name" value="RNR_lsu_N"/>
</dbReference>
<dbReference type="NCBIfam" id="TIGR02506">
    <property type="entry name" value="NrdE_NrdA"/>
    <property type="match status" value="1"/>
</dbReference>
<dbReference type="InterPro" id="IPR026459">
    <property type="entry name" value="RNR_1b_NrdE"/>
</dbReference>
<organism evidence="12 13">
    <name type="scientific">Staphylococcus felis</name>
    <dbReference type="NCBI Taxonomy" id="46127"/>
    <lineage>
        <taxon>Bacteria</taxon>
        <taxon>Bacillati</taxon>
        <taxon>Bacillota</taxon>
        <taxon>Bacilli</taxon>
        <taxon>Bacillales</taxon>
        <taxon>Staphylococcaceae</taxon>
        <taxon>Staphylococcus</taxon>
    </lineage>
</organism>
<accession>A0ABS0QLW0</accession>
<protein>
    <recommendedName>
        <fullName evidence="2 10">Ribonucleoside-diphosphate reductase</fullName>
        <ecNumber evidence="2 10">1.17.4.1</ecNumber>
    </recommendedName>
</protein>
<dbReference type="EMBL" id="JAEDAQ010000002">
    <property type="protein sequence ID" value="MBH9580099.1"/>
    <property type="molecule type" value="Genomic_DNA"/>
</dbReference>
<dbReference type="Pfam" id="PF02867">
    <property type="entry name" value="Ribonuc_red_lgC"/>
    <property type="match status" value="1"/>
</dbReference>
<dbReference type="PANTHER" id="PTHR11573">
    <property type="entry name" value="RIBONUCLEOSIDE-DIPHOSPHATE REDUCTASE LARGE CHAIN"/>
    <property type="match status" value="1"/>
</dbReference>
<dbReference type="SUPFAM" id="SSF48168">
    <property type="entry name" value="R1 subunit of ribonucleotide reductase, N-terminal domain"/>
    <property type="match status" value="1"/>
</dbReference>
<dbReference type="PROSITE" id="PS00089">
    <property type="entry name" value="RIBORED_LARGE"/>
    <property type="match status" value="1"/>
</dbReference>
<dbReference type="InterPro" id="IPR000788">
    <property type="entry name" value="RNR_lg_C"/>
</dbReference>
<keyword evidence="3" id="KW-0021">Allosteric enzyme</keyword>
<dbReference type="RefSeq" id="WP_116254106.1">
    <property type="nucleotide sequence ID" value="NZ_JAEDAQ010000002.1"/>
</dbReference>
<dbReference type="PANTHER" id="PTHR11573:SF30">
    <property type="entry name" value="RIBONUCLEOSIDE-DIPHOSPHATE REDUCTASE 2 SUBUNIT ALPHA"/>
    <property type="match status" value="1"/>
</dbReference>
<dbReference type="Pfam" id="PF00317">
    <property type="entry name" value="Ribonuc_red_lgN"/>
    <property type="match status" value="1"/>
</dbReference>
<keyword evidence="8" id="KW-1015">Disulfide bond</keyword>
<keyword evidence="7 10" id="KW-0215">Deoxyribonucleotide synthesis</keyword>
<dbReference type="Proteomes" id="UP000597038">
    <property type="component" value="Unassembled WGS sequence"/>
</dbReference>
<dbReference type="Gene3D" id="3.20.70.20">
    <property type="match status" value="1"/>
</dbReference>
<evidence type="ECO:0000256" key="3">
    <source>
        <dbReference type="ARBA" id="ARBA00022533"/>
    </source>
</evidence>
<feature type="domain" description="Ribonucleotide reductase large subunit" evidence="11">
    <location>
        <begin position="562"/>
        <end position="584"/>
    </location>
</feature>
<evidence type="ECO:0000256" key="7">
    <source>
        <dbReference type="ARBA" id="ARBA00023116"/>
    </source>
</evidence>
<evidence type="ECO:0000256" key="6">
    <source>
        <dbReference type="ARBA" id="ARBA00023002"/>
    </source>
</evidence>
<keyword evidence="13" id="KW-1185">Reference proteome</keyword>
<dbReference type="InterPro" id="IPR008926">
    <property type="entry name" value="RNR_R1-su_N"/>
</dbReference>
<evidence type="ECO:0000259" key="11">
    <source>
        <dbReference type="PROSITE" id="PS00089"/>
    </source>
</evidence>
<dbReference type="InterPro" id="IPR013554">
    <property type="entry name" value="RNR_N"/>
</dbReference>
<dbReference type="GO" id="GO:0004748">
    <property type="term" value="F:ribonucleoside-diphosphate reductase activity, thioredoxin disulfide as acceptor"/>
    <property type="evidence" value="ECO:0007669"/>
    <property type="project" value="UniProtKB-EC"/>
</dbReference>
<dbReference type="CDD" id="cd01679">
    <property type="entry name" value="RNR_I"/>
    <property type="match status" value="1"/>
</dbReference>
<reference evidence="12 13" key="1">
    <citation type="submission" date="2020-12" db="EMBL/GenBank/DDBJ databases">
        <title>Genomic analysis of Staphylococcus felis from a cat with skin infection.</title>
        <authorList>
            <person name="Aslantas O."/>
            <person name="Keskin O."/>
            <person name="Buyukaltay K."/>
            <person name="Gullu Yucetepe A."/>
        </authorList>
    </citation>
    <scope>NUCLEOTIDE SEQUENCE [LARGE SCALE GENOMIC DNA]</scope>
    <source>
        <strain evidence="12 13">HARRANVET</strain>
    </source>
</reference>
<dbReference type="InterPro" id="IPR039718">
    <property type="entry name" value="Rrm1"/>
</dbReference>
<evidence type="ECO:0000256" key="5">
    <source>
        <dbReference type="ARBA" id="ARBA00022840"/>
    </source>
</evidence>
<keyword evidence="6 10" id="KW-0560">Oxidoreductase</keyword>
<dbReference type="InterPro" id="IPR013346">
    <property type="entry name" value="NrdE_NrdA_C"/>
</dbReference>
<dbReference type="NCBIfam" id="TIGR04170">
    <property type="entry name" value="RNR_1b_NrdE"/>
    <property type="match status" value="1"/>
</dbReference>
<dbReference type="Pfam" id="PF08343">
    <property type="entry name" value="RNR_N"/>
    <property type="match status" value="1"/>
</dbReference>
<dbReference type="EC" id="1.17.4.1" evidence="2 10"/>
<comment type="catalytic activity">
    <reaction evidence="9 10">
        <text>a 2'-deoxyribonucleoside 5'-diphosphate + [thioredoxin]-disulfide + H2O = a ribonucleoside 5'-diphosphate + [thioredoxin]-dithiol</text>
        <dbReference type="Rhea" id="RHEA:23252"/>
        <dbReference type="Rhea" id="RHEA-COMP:10698"/>
        <dbReference type="Rhea" id="RHEA-COMP:10700"/>
        <dbReference type="ChEBI" id="CHEBI:15377"/>
        <dbReference type="ChEBI" id="CHEBI:29950"/>
        <dbReference type="ChEBI" id="CHEBI:50058"/>
        <dbReference type="ChEBI" id="CHEBI:57930"/>
        <dbReference type="ChEBI" id="CHEBI:73316"/>
        <dbReference type="EC" id="1.17.4.1"/>
    </reaction>
</comment>
<keyword evidence="5" id="KW-0067">ATP-binding</keyword>
<dbReference type="PRINTS" id="PR01183">
    <property type="entry name" value="RIBORDTASEM1"/>
</dbReference>
<dbReference type="SUPFAM" id="SSF51998">
    <property type="entry name" value="PFL-like glycyl radical enzymes"/>
    <property type="match status" value="1"/>
</dbReference>
<dbReference type="Gene3D" id="1.10.1650.20">
    <property type="match status" value="1"/>
</dbReference>
<evidence type="ECO:0000256" key="4">
    <source>
        <dbReference type="ARBA" id="ARBA00022741"/>
    </source>
</evidence>
<gene>
    <name evidence="12" type="primary">nrdE</name>
    <name evidence="12" type="ORF">I9026_01770</name>
</gene>